<dbReference type="GO" id="GO:0032259">
    <property type="term" value="P:methylation"/>
    <property type="evidence" value="ECO:0007669"/>
    <property type="project" value="UniProtKB-KW"/>
</dbReference>
<dbReference type="GO" id="GO:0008168">
    <property type="term" value="F:methyltransferase activity"/>
    <property type="evidence" value="ECO:0007669"/>
    <property type="project" value="UniProtKB-KW"/>
</dbReference>
<feature type="domain" description="Methyltransferase" evidence="4">
    <location>
        <begin position="46"/>
        <end position="139"/>
    </location>
</feature>
<dbReference type="Gene3D" id="3.40.50.150">
    <property type="entry name" value="Vaccinia Virus protein VP39"/>
    <property type="match status" value="1"/>
</dbReference>
<keyword evidence="2" id="KW-0808">Transferase</keyword>
<dbReference type="PANTHER" id="PTHR43464">
    <property type="entry name" value="METHYLTRANSFERASE"/>
    <property type="match status" value="1"/>
</dbReference>
<evidence type="ECO:0000313" key="6">
    <source>
        <dbReference type="Proteomes" id="UP000002212"/>
    </source>
</evidence>
<dbReference type="EMBL" id="AP011115">
    <property type="protein sequence ID" value="BAH53334.1"/>
    <property type="molecule type" value="Genomic_DNA"/>
</dbReference>
<organism evidence="5 6">
    <name type="scientific">Rhodococcus opacus (strain B4)</name>
    <dbReference type="NCBI Taxonomy" id="632772"/>
    <lineage>
        <taxon>Bacteria</taxon>
        <taxon>Bacillati</taxon>
        <taxon>Actinomycetota</taxon>
        <taxon>Actinomycetes</taxon>
        <taxon>Mycobacteriales</taxon>
        <taxon>Nocardiaceae</taxon>
        <taxon>Rhodococcus</taxon>
    </lineage>
</organism>
<name>C1ATS0_RHOOB</name>
<dbReference type="InterPro" id="IPR029063">
    <property type="entry name" value="SAM-dependent_MTases_sf"/>
</dbReference>
<proteinExistence type="predicted"/>
<dbReference type="KEGG" id="rop:ROP_50870"/>
<evidence type="ECO:0000259" key="4">
    <source>
        <dbReference type="Pfam" id="PF13649"/>
    </source>
</evidence>
<accession>C1ATS0</accession>
<evidence type="ECO:0000256" key="3">
    <source>
        <dbReference type="ARBA" id="ARBA00022691"/>
    </source>
</evidence>
<evidence type="ECO:0000313" key="5">
    <source>
        <dbReference type="EMBL" id="BAH53334.1"/>
    </source>
</evidence>
<protein>
    <recommendedName>
        <fullName evidence="4">Methyltransferase domain-containing protein</fullName>
    </recommendedName>
</protein>
<dbReference type="HOGENOM" id="CLU_056435_4_3_11"/>
<sequence>MKGTDMGLGYTLAYRFKITPWVKAGRVFGNQIETLIDPFDAPPGEVLDIGCGTGDHAIEMARRGWQVTGIDTVQLALDKARSKARKAGVDVRFMHADATDLEHAVGRGYHLILDVGCYHGLSDHARVAYAENVTTVTEPHATLLMFAFGPGHRGPLPRGVSRSDVERVFEKWKLVSDVDADTTGMPGPLKKADPRWFRLVKR</sequence>
<evidence type="ECO:0000256" key="1">
    <source>
        <dbReference type="ARBA" id="ARBA00022603"/>
    </source>
</evidence>
<dbReference type="PANTHER" id="PTHR43464:SF19">
    <property type="entry name" value="UBIQUINONE BIOSYNTHESIS O-METHYLTRANSFERASE, MITOCHONDRIAL"/>
    <property type="match status" value="1"/>
</dbReference>
<dbReference type="Proteomes" id="UP000002212">
    <property type="component" value="Chromosome"/>
</dbReference>
<dbReference type="AlphaFoldDB" id="C1ATS0"/>
<dbReference type="InterPro" id="IPR041698">
    <property type="entry name" value="Methyltransf_25"/>
</dbReference>
<keyword evidence="3" id="KW-0949">S-adenosyl-L-methionine</keyword>
<dbReference type="PATRIC" id="fig|632772.20.peg.5312"/>
<reference evidence="5 6" key="1">
    <citation type="submission" date="2009-03" db="EMBL/GenBank/DDBJ databases">
        <title>Comparison of the complete genome sequences of Rhodococcus erythropolis PR4 and Rhodococcus opacus B4.</title>
        <authorList>
            <person name="Takarada H."/>
            <person name="Sekine M."/>
            <person name="Hosoyama A."/>
            <person name="Yamada R."/>
            <person name="Fujisawa T."/>
            <person name="Omata S."/>
            <person name="Shimizu A."/>
            <person name="Tsukatani N."/>
            <person name="Tanikawa S."/>
            <person name="Fujita N."/>
            <person name="Harayama S."/>
        </authorList>
    </citation>
    <scope>NUCLEOTIDE SEQUENCE [LARGE SCALE GENOMIC DNA]</scope>
    <source>
        <strain evidence="5 6">B4</strain>
    </source>
</reference>
<gene>
    <name evidence="5" type="ordered locus">ROP_50870</name>
</gene>
<dbReference type="STRING" id="632772.ROP_50870"/>
<keyword evidence="1" id="KW-0489">Methyltransferase</keyword>
<dbReference type="Pfam" id="PF13649">
    <property type="entry name" value="Methyltransf_25"/>
    <property type="match status" value="1"/>
</dbReference>
<dbReference type="SUPFAM" id="SSF53335">
    <property type="entry name" value="S-adenosyl-L-methionine-dependent methyltransferases"/>
    <property type="match status" value="1"/>
</dbReference>
<evidence type="ECO:0000256" key="2">
    <source>
        <dbReference type="ARBA" id="ARBA00022679"/>
    </source>
</evidence>
<dbReference type="CDD" id="cd02440">
    <property type="entry name" value="AdoMet_MTases"/>
    <property type="match status" value="1"/>
</dbReference>